<sequence length="128" mass="14605">MKIKSYFLLIIVINIFMVACSNNQNMLVGKWKLVNTSSPQRMNKSLEKGLIWEFCEDNTYTSSSFEGINSQGGWRAEGSILYMTDAGIADKDNTVGEMEMIKLTEDNLTVRISNGNDWIDLMFQKMIE</sequence>
<reference evidence="2" key="1">
    <citation type="submission" date="2022-08" db="EMBL/GenBank/DDBJ databases">
        <title>Genome Sequencing of Bacteroides fragilis Group Isolates with Nanopore Technology.</title>
        <authorList>
            <person name="Tisza M.J."/>
            <person name="Smith D."/>
            <person name="Dekker J.P."/>
        </authorList>
    </citation>
    <scope>NUCLEOTIDE SEQUENCE</scope>
    <source>
        <strain evidence="2">BFG-527</strain>
    </source>
</reference>
<evidence type="ECO:0000313" key="2">
    <source>
        <dbReference type="EMBL" id="UVQ73563.1"/>
    </source>
</evidence>
<keyword evidence="1" id="KW-0812">Transmembrane</keyword>
<evidence type="ECO:0000313" key="3">
    <source>
        <dbReference type="EMBL" id="UVQ76779.1"/>
    </source>
</evidence>
<dbReference type="RefSeq" id="WP_258902738.1">
    <property type="nucleotide sequence ID" value="NZ_CP103141.1"/>
</dbReference>
<evidence type="ECO:0000313" key="4">
    <source>
        <dbReference type="Proteomes" id="UP001060104"/>
    </source>
</evidence>
<feature type="transmembrane region" description="Helical" evidence="1">
    <location>
        <begin position="6"/>
        <end position="23"/>
    </location>
</feature>
<dbReference type="EMBL" id="CP103141">
    <property type="protein sequence ID" value="UVQ73563.1"/>
    <property type="molecule type" value="Genomic_DNA"/>
</dbReference>
<organism evidence="2 4">
    <name type="scientific">Bacteroides faecis</name>
    <dbReference type="NCBI Taxonomy" id="674529"/>
    <lineage>
        <taxon>Bacteria</taxon>
        <taxon>Pseudomonadati</taxon>
        <taxon>Bacteroidota</taxon>
        <taxon>Bacteroidia</taxon>
        <taxon>Bacteroidales</taxon>
        <taxon>Bacteroidaceae</taxon>
        <taxon>Bacteroides</taxon>
    </lineage>
</organism>
<name>A0ABY5T6S3_9BACE</name>
<protein>
    <submittedName>
        <fullName evidence="2">Lipocalin family protein</fullName>
    </submittedName>
</protein>
<dbReference type="PROSITE" id="PS51257">
    <property type="entry name" value="PROKAR_LIPOPROTEIN"/>
    <property type="match status" value="1"/>
</dbReference>
<proteinExistence type="predicted"/>
<evidence type="ECO:0000256" key="1">
    <source>
        <dbReference type="SAM" id="Phobius"/>
    </source>
</evidence>
<keyword evidence="4" id="KW-1185">Reference proteome</keyword>
<keyword evidence="1" id="KW-0472">Membrane</keyword>
<gene>
    <name evidence="3" type="ORF">NXY30_10575</name>
    <name evidence="2" type="ORF">NXY30_21500</name>
</gene>
<accession>A0ABY5T6S3</accession>
<keyword evidence="1" id="KW-1133">Transmembrane helix</keyword>
<dbReference type="Proteomes" id="UP001060104">
    <property type="component" value="Chromosome"/>
</dbReference>
<dbReference type="EMBL" id="CP103141">
    <property type="protein sequence ID" value="UVQ76779.1"/>
    <property type="molecule type" value="Genomic_DNA"/>
</dbReference>